<dbReference type="EMBL" id="VIGB01000003">
    <property type="protein sequence ID" value="TQF05546.1"/>
    <property type="molecule type" value="Genomic_DNA"/>
</dbReference>
<feature type="domain" description="DUF5753" evidence="1">
    <location>
        <begin position="14"/>
        <end position="182"/>
    </location>
</feature>
<dbReference type="InterPro" id="IPR043917">
    <property type="entry name" value="DUF5753"/>
</dbReference>
<accession>A0A540W945</accession>
<protein>
    <recommendedName>
        <fullName evidence="1">DUF5753 domain-containing protein</fullName>
    </recommendedName>
</protein>
<keyword evidence="3" id="KW-1185">Reference proteome</keyword>
<dbReference type="OrthoDB" id="4966777at2"/>
<organism evidence="2 3">
    <name type="scientific">Kitasatospora acidiphila</name>
    <dbReference type="NCBI Taxonomy" id="2567942"/>
    <lineage>
        <taxon>Bacteria</taxon>
        <taxon>Bacillati</taxon>
        <taxon>Actinomycetota</taxon>
        <taxon>Actinomycetes</taxon>
        <taxon>Kitasatosporales</taxon>
        <taxon>Streptomycetaceae</taxon>
        <taxon>Kitasatospora</taxon>
    </lineage>
</organism>
<dbReference type="RefSeq" id="WP_141636021.1">
    <property type="nucleotide sequence ID" value="NZ_VIGB01000003.1"/>
</dbReference>
<dbReference type="Pfam" id="PF19054">
    <property type="entry name" value="DUF5753"/>
    <property type="match status" value="1"/>
</dbReference>
<reference evidence="2 3" key="1">
    <citation type="submission" date="2019-06" db="EMBL/GenBank/DDBJ databases">
        <title>Description of Kitasatospora acidophila sp. nov. isolated from pine grove soil, and reclassification of Streptomyces novaecaesareae to Kitasatospora novaeceasareae comb. nov.</title>
        <authorList>
            <person name="Kim M.J."/>
        </authorList>
    </citation>
    <scope>NUCLEOTIDE SEQUENCE [LARGE SCALE GENOMIC DNA]</scope>
    <source>
        <strain evidence="2 3">MMS16-CNU292</strain>
    </source>
</reference>
<evidence type="ECO:0000259" key="1">
    <source>
        <dbReference type="Pfam" id="PF19054"/>
    </source>
</evidence>
<sequence>MGIATLTDLAPSQENFLALAASARDEKVFESLFIWGDLQTRDYATELFRRGGTSQADVDAAVAARLARRQYMDGTRTYHVVMTESTLLSGFGGREVMNNQLRYLLEAMTTPGLTLGIIPATAEMPVVPGGGFAIINGVRVEFDDYEGHSTATDMAAVRRFNDAFDQLSNVAVFGDDARDLITAVIDAR</sequence>
<proteinExistence type="predicted"/>
<evidence type="ECO:0000313" key="3">
    <source>
        <dbReference type="Proteomes" id="UP000319103"/>
    </source>
</evidence>
<evidence type="ECO:0000313" key="2">
    <source>
        <dbReference type="EMBL" id="TQF05546.1"/>
    </source>
</evidence>
<gene>
    <name evidence="2" type="ORF">E6W39_29105</name>
</gene>
<name>A0A540W945_9ACTN</name>
<dbReference type="AlphaFoldDB" id="A0A540W945"/>
<dbReference type="Proteomes" id="UP000319103">
    <property type="component" value="Unassembled WGS sequence"/>
</dbReference>
<comment type="caution">
    <text evidence="2">The sequence shown here is derived from an EMBL/GenBank/DDBJ whole genome shotgun (WGS) entry which is preliminary data.</text>
</comment>